<evidence type="ECO:0000313" key="1">
    <source>
        <dbReference type="EMBL" id="JAH86018.1"/>
    </source>
</evidence>
<dbReference type="EMBL" id="GBXM01022559">
    <property type="protein sequence ID" value="JAH86018.1"/>
    <property type="molecule type" value="Transcribed_RNA"/>
</dbReference>
<reference evidence="1" key="2">
    <citation type="journal article" date="2015" name="Fish Shellfish Immunol.">
        <title>Early steps in the European eel (Anguilla anguilla)-Vibrio vulnificus interaction in the gills: Role of the RtxA13 toxin.</title>
        <authorList>
            <person name="Callol A."/>
            <person name="Pajuelo D."/>
            <person name="Ebbesson L."/>
            <person name="Teles M."/>
            <person name="MacKenzie S."/>
            <person name="Amaro C."/>
        </authorList>
    </citation>
    <scope>NUCLEOTIDE SEQUENCE</scope>
</reference>
<reference evidence="1" key="1">
    <citation type="submission" date="2014-11" db="EMBL/GenBank/DDBJ databases">
        <authorList>
            <person name="Amaro Gonzalez C."/>
        </authorList>
    </citation>
    <scope>NUCLEOTIDE SEQUENCE</scope>
</reference>
<protein>
    <submittedName>
        <fullName evidence="1">Uncharacterized protein</fullName>
    </submittedName>
</protein>
<proteinExistence type="predicted"/>
<sequence>MHPLDGQASWNTYCFTFRLAFCFH</sequence>
<dbReference type="AlphaFoldDB" id="A0A0E9W950"/>
<organism evidence="1">
    <name type="scientific">Anguilla anguilla</name>
    <name type="common">European freshwater eel</name>
    <name type="synonym">Muraena anguilla</name>
    <dbReference type="NCBI Taxonomy" id="7936"/>
    <lineage>
        <taxon>Eukaryota</taxon>
        <taxon>Metazoa</taxon>
        <taxon>Chordata</taxon>
        <taxon>Craniata</taxon>
        <taxon>Vertebrata</taxon>
        <taxon>Euteleostomi</taxon>
        <taxon>Actinopterygii</taxon>
        <taxon>Neopterygii</taxon>
        <taxon>Teleostei</taxon>
        <taxon>Anguilliformes</taxon>
        <taxon>Anguillidae</taxon>
        <taxon>Anguilla</taxon>
    </lineage>
</organism>
<name>A0A0E9W950_ANGAN</name>
<accession>A0A0E9W950</accession>